<evidence type="ECO:0000313" key="4">
    <source>
        <dbReference type="WBParaSite" id="NBR_0000261401-mRNA-1"/>
    </source>
</evidence>
<organism evidence="4">
    <name type="scientific">Nippostrongylus brasiliensis</name>
    <name type="common">Rat hookworm</name>
    <dbReference type="NCBI Taxonomy" id="27835"/>
    <lineage>
        <taxon>Eukaryota</taxon>
        <taxon>Metazoa</taxon>
        <taxon>Ecdysozoa</taxon>
        <taxon>Nematoda</taxon>
        <taxon>Chromadorea</taxon>
        <taxon>Rhabditida</taxon>
        <taxon>Rhabditina</taxon>
        <taxon>Rhabditomorpha</taxon>
        <taxon>Strongyloidea</taxon>
        <taxon>Heligmosomidae</taxon>
        <taxon>Nippostrongylus</taxon>
    </lineage>
</organism>
<accession>A0A0N4XJB2</accession>
<gene>
    <name evidence="2" type="ORF">NBR_LOCUS2615</name>
</gene>
<name>A0A0N4XJB2_NIPBR</name>
<evidence type="ECO:0000313" key="3">
    <source>
        <dbReference type="Proteomes" id="UP000271162"/>
    </source>
</evidence>
<keyword evidence="3" id="KW-1185">Reference proteome</keyword>
<feature type="compositionally biased region" description="Polar residues" evidence="1">
    <location>
        <begin position="14"/>
        <end position="24"/>
    </location>
</feature>
<dbReference type="EMBL" id="UYSL01003133">
    <property type="protein sequence ID" value="VDL66204.1"/>
    <property type="molecule type" value="Genomic_DNA"/>
</dbReference>
<dbReference type="WBParaSite" id="NBR_0000261401-mRNA-1">
    <property type="protein sequence ID" value="NBR_0000261401-mRNA-1"/>
    <property type="gene ID" value="NBR_0000261401"/>
</dbReference>
<evidence type="ECO:0000313" key="2">
    <source>
        <dbReference type="EMBL" id="VDL66204.1"/>
    </source>
</evidence>
<reference evidence="2 3" key="2">
    <citation type="submission" date="2018-11" db="EMBL/GenBank/DDBJ databases">
        <authorList>
            <consortium name="Pathogen Informatics"/>
        </authorList>
    </citation>
    <scope>NUCLEOTIDE SEQUENCE [LARGE SCALE GENOMIC DNA]</scope>
</reference>
<dbReference type="Proteomes" id="UP000271162">
    <property type="component" value="Unassembled WGS sequence"/>
</dbReference>
<feature type="region of interest" description="Disordered" evidence="1">
    <location>
        <begin position="1"/>
        <end position="24"/>
    </location>
</feature>
<sequence>MRTTMSTNRKRSMQAETTTQKRSNTAVGLLSSTCIDRDRPNEPWRLYTFYSSVHKN</sequence>
<proteinExistence type="predicted"/>
<dbReference type="AlphaFoldDB" id="A0A0N4XJB2"/>
<protein>
    <submittedName>
        <fullName evidence="2 4">Uncharacterized protein</fullName>
    </submittedName>
</protein>
<reference evidence="4" key="1">
    <citation type="submission" date="2017-02" db="UniProtKB">
        <authorList>
            <consortium name="WormBaseParasite"/>
        </authorList>
    </citation>
    <scope>IDENTIFICATION</scope>
</reference>
<evidence type="ECO:0000256" key="1">
    <source>
        <dbReference type="SAM" id="MobiDB-lite"/>
    </source>
</evidence>